<evidence type="ECO:0000313" key="2">
    <source>
        <dbReference type="EMBL" id="CAG6752047.1"/>
    </source>
</evidence>
<dbReference type="EMBL" id="HBUF01531810">
    <property type="protein sequence ID" value="CAG6752047.1"/>
    <property type="molecule type" value="Transcribed_RNA"/>
</dbReference>
<dbReference type="AlphaFoldDB" id="A0A8D8ZTY1"/>
<reference evidence="2" key="1">
    <citation type="submission" date="2021-05" db="EMBL/GenBank/DDBJ databases">
        <authorList>
            <person name="Alioto T."/>
            <person name="Alioto T."/>
            <person name="Gomez Garrido J."/>
        </authorList>
    </citation>
    <scope>NUCLEOTIDE SEQUENCE</scope>
</reference>
<name>A0A8D8ZTY1_9HEMI</name>
<feature type="transmembrane region" description="Helical" evidence="1">
    <location>
        <begin position="65"/>
        <end position="90"/>
    </location>
</feature>
<sequence>MVQLFDSLLSSVHHDLVQPLVLVRNEPLRHFPLAVVFDFGVGRIDGRLLARFDGHLLFHLFSQRLLIQVLQPLLLLILLLLLLFLLLLFFQFKLFHTFARLFSSEATECRWRQGQDK</sequence>
<evidence type="ECO:0000256" key="1">
    <source>
        <dbReference type="SAM" id="Phobius"/>
    </source>
</evidence>
<organism evidence="2">
    <name type="scientific">Cacopsylla melanoneura</name>
    <dbReference type="NCBI Taxonomy" id="428564"/>
    <lineage>
        <taxon>Eukaryota</taxon>
        <taxon>Metazoa</taxon>
        <taxon>Ecdysozoa</taxon>
        <taxon>Arthropoda</taxon>
        <taxon>Hexapoda</taxon>
        <taxon>Insecta</taxon>
        <taxon>Pterygota</taxon>
        <taxon>Neoptera</taxon>
        <taxon>Paraneoptera</taxon>
        <taxon>Hemiptera</taxon>
        <taxon>Sternorrhyncha</taxon>
        <taxon>Psylloidea</taxon>
        <taxon>Psyllidae</taxon>
        <taxon>Psyllinae</taxon>
        <taxon>Cacopsylla</taxon>
    </lineage>
</organism>
<dbReference type="EMBL" id="HBUF01531809">
    <property type="protein sequence ID" value="CAG6752045.1"/>
    <property type="molecule type" value="Transcribed_RNA"/>
</dbReference>
<accession>A0A8D8ZTY1</accession>
<proteinExistence type="predicted"/>
<protein>
    <submittedName>
        <fullName evidence="2">Uncharacterized protein</fullName>
    </submittedName>
</protein>
<dbReference type="EMBL" id="HBUF01531811">
    <property type="protein sequence ID" value="CAG6752049.1"/>
    <property type="molecule type" value="Transcribed_RNA"/>
</dbReference>
<keyword evidence="1" id="KW-0812">Transmembrane</keyword>
<keyword evidence="1" id="KW-0472">Membrane</keyword>
<keyword evidence="1" id="KW-1133">Transmembrane helix</keyword>